<sequence>MIAIYKINCNLTLKCQLISNKKDGLKPILCIKSKNILVISSTYQNMIIKNCQIAKYLPMNYQYQHFDDFMFITAS</sequence>
<evidence type="ECO:0000313" key="2">
    <source>
        <dbReference type="Proteomes" id="UP000252085"/>
    </source>
</evidence>
<protein>
    <submittedName>
        <fullName evidence="1">Uncharacterized protein</fullName>
    </submittedName>
</protein>
<accession>A0A367RQQ7</accession>
<dbReference type="Proteomes" id="UP000252085">
    <property type="component" value="Unassembled WGS sequence"/>
</dbReference>
<proteinExistence type="predicted"/>
<comment type="caution">
    <text evidence="1">The sequence shown here is derived from an EMBL/GenBank/DDBJ whole genome shotgun (WGS) entry which is preliminary data.</text>
</comment>
<name>A0A367RQQ7_NOSPU</name>
<dbReference type="AlphaFoldDB" id="A0A367RQQ7"/>
<gene>
    <name evidence="1" type="ORF">A6769_07605</name>
</gene>
<reference evidence="1 2" key="1">
    <citation type="submission" date="2016-04" db="EMBL/GenBank/DDBJ databases">
        <authorList>
            <person name="Evans L.H."/>
            <person name="Alamgir A."/>
            <person name="Owens N."/>
            <person name="Weber N.D."/>
            <person name="Virtaneva K."/>
            <person name="Barbian K."/>
            <person name="Babar A."/>
            <person name="Rosenke K."/>
        </authorList>
    </citation>
    <scope>NUCLEOTIDE SEQUENCE [LARGE SCALE GENOMIC DNA]</scope>
    <source>
        <strain evidence="1">NIES-2108</strain>
    </source>
</reference>
<evidence type="ECO:0000313" key="1">
    <source>
        <dbReference type="EMBL" id="RCJ38896.1"/>
    </source>
</evidence>
<dbReference type="EMBL" id="LXQE01000107">
    <property type="protein sequence ID" value="RCJ38896.1"/>
    <property type="molecule type" value="Genomic_DNA"/>
</dbReference>
<organism evidence="1 2">
    <name type="scientific">Nostoc punctiforme NIES-2108</name>
    <dbReference type="NCBI Taxonomy" id="1356359"/>
    <lineage>
        <taxon>Bacteria</taxon>
        <taxon>Bacillati</taxon>
        <taxon>Cyanobacteriota</taxon>
        <taxon>Cyanophyceae</taxon>
        <taxon>Nostocales</taxon>
        <taxon>Nostocaceae</taxon>
        <taxon>Nostoc</taxon>
    </lineage>
</organism>